<keyword evidence="2 7" id="KW-0732">Signal</keyword>
<gene>
    <name evidence="10" type="ORF">D9C73_009798</name>
</gene>
<dbReference type="Gene3D" id="2.60.40.10">
    <property type="entry name" value="Immunoglobulins"/>
    <property type="match status" value="2"/>
</dbReference>
<keyword evidence="11" id="KW-1185">Reference proteome</keyword>
<evidence type="ECO:0000256" key="7">
    <source>
        <dbReference type="SAM" id="SignalP"/>
    </source>
</evidence>
<evidence type="ECO:0000259" key="8">
    <source>
        <dbReference type="Pfam" id="PF01108"/>
    </source>
</evidence>
<dbReference type="EMBL" id="CM014086">
    <property type="protein sequence ID" value="TKS76041.1"/>
    <property type="molecule type" value="Genomic_DNA"/>
</dbReference>
<feature type="transmembrane region" description="Helical" evidence="6">
    <location>
        <begin position="245"/>
        <end position="267"/>
    </location>
</feature>
<evidence type="ECO:0000256" key="4">
    <source>
        <dbReference type="ARBA" id="ARBA00023170"/>
    </source>
</evidence>
<feature type="compositionally biased region" description="Pro residues" evidence="5">
    <location>
        <begin position="328"/>
        <end position="341"/>
    </location>
</feature>
<keyword evidence="6" id="KW-0812">Transmembrane</keyword>
<feature type="region of interest" description="Disordered" evidence="5">
    <location>
        <begin position="314"/>
        <end position="353"/>
    </location>
</feature>
<keyword evidence="6" id="KW-0472">Membrane</keyword>
<evidence type="ECO:0000313" key="11">
    <source>
        <dbReference type="Proteomes" id="UP000298787"/>
    </source>
</evidence>
<dbReference type="GO" id="GO:0004896">
    <property type="term" value="F:cytokine receptor activity"/>
    <property type="evidence" value="ECO:0007669"/>
    <property type="project" value="TreeGrafter"/>
</dbReference>
<dbReference type="Proteomes" id="UP000298787">
    <property type="component" value="Chromosome 9"/>
</dbReference>
<dbReference type="Pfam" id="PF09294">
    <property type="entry name" value="Interfer-bind"/>
    <property type="match status" value="1"/>
</dbReference>
<protein>
    <submittedName>
        <fullName evidence="10">Interleukin-20 receptor subunit alpha</fullName>
    </submittedName>
</protein>
<feature type="compositionally biased region" description="Acidic residues" evidence="5">
    <location>
        <begin position="342"/>
        <end position="353"/>
    </location>
</feature>
<feature type="compositionally biased region" description="Basic and acidic residues" evidence="5">
    <location>
        <begin position="367"/>
        <end position="379"/>
    </location>
</feature>
<feature type="domain" description="Interferon/interleukin receptor" evidence="9">
    <location>
        <begin position="129"/>
        <end position="234"/>
    </location>
</feature>
<dbReference type="Pfam" id="PF01108">
    <property type="entry name" value="Tissue_fac"/>
    <property type="match status" value="1"/>
</dbReference>
<evidence type="ECO:0000256" key="5">
    <source>
        <dbReference type="SAM" id="MobiDB-lite"/>
    </source>
</evidence>
<keyword evidence="4 10" id="KW-0675">Receptor</keyword>
<evidence type="ECO:0000256" key="2">
    <source>
        <dbReference type="ARBA" id="ARBA00022729"/>
    </source>
</evidence>
<dbReference type="SUPFAM" id="SSF49265">
    <property type="entry name" value="Fibronectin type III"/>
    <property type="match status" value="2"/>
</dbReference>
<comment type="similarity">
    <text evidence="1">Belongs to the type II cytokine receptor family.</text>
</comment>
<evidence type="ECO:0000256" key="6">
    <source>
        <dbReference type="SAM" id="Phobius"/>
    </source>
</evidence>
<dbReference type="PANTHER" id="PTHR20859">
    <property type="entry name" value="INTERFERON/INTERLEUKIN RECEPTOR"/>
    <property type="match status" value="1"/>
</dbReference>
<keyword evidence="6" id="KW-1133">Transmembrane helix</keyword>
<feature type="chain" id="PRO_5020368170" evidence="7">
    <location>
        <begin position="22"/>
        <end position="695"/>
    </location>
</feature>
<dbReference type="PANTHER" id="PTHR20859:SF86">
    <property type="entry name" value="INTERLEUKIN-20 RECEPTOR SUBUNIT ALPHA"/>
    <property type="match status" value="1"/>
</dbReference>
<keyword evidence="3" id="KW-1015">Disulfide bond</keyword>
<accession>A0A4U5UNS0</accession>
<dbReference type="InterPro" id="IPR003961">
    <property type="entry name" value="FN3_dom"/>
</dbReference>
<feature type="region of interest" description="Disordered" evidence="5">
    <location>
        <begin position="367"/>
        <end position="400"/>
    </location>
</feature>
<evidence type="ECO:0000259" key="9">
    <source>
        <dbReference type="Pfam" id="PF09294"/>
    </source>
</evidence>
<dbReference type="InterPro" id="IPR036116">
    <property type="entry name" value="FN3_sf"/>
</dbReference>
<feature type="domain" description="Fibronectin type-III" evidence="8">
    <location>
        <begin position="5"/>
        <end position="117"/>
    </location>
</feature>
<dbReference type="InterPro" id="IPR050650">
    <property type="entry name" value="Type-II_Cytokine-TF_Rcpt"/>
</dbReference>
<feature type="signal peptide" evidence="7">
    <location>
        <begin position="1"/>
        <end position="21"/>
    </location>
</feature>
<dbReference type="InterPro" id="IPR013783">
    <property type="entry name" value="Ig-like_fold"/>
</dbReference>
<dbReference type="FunFam" id="2.60.40.10:FF:000348">
    <property type="entry name" value="Interleukin 20 receptor subunit alpha"/>
    <property type="match status" value="1"/>
</dbReference>
<feature type="region of interest" description="Disordered" evidence="5">
    <location>
        <begin position="607"/>
        <end position="631"/>
    </location>
</feature>
<feature type="compositionally biased region" description="Basic and acidic residues" evidence="5">
    <location>
        <begin position="391"/>
        <end position="400"/>
    </location>
</feature>
<name>A0A4U5UNS0_COLLU</name>
<sequence length="695" mass="78158">MWTVFILFNLCAFLHCTVSSSRPPSPIDVSFHSMNLRNILQWRPKNGTASDIHFTVEYAIYGDRVKGSNGTRAHWRAMQHCTEIMRRWCDLSNETWDTENSYYARVRAVSRKASSKWAVTRRFDPKSDTSFGPPLVSVEIDNNSANIIMKGPMRYQPNNHTPEISMAALYPQMMYNLSIHNSQRSYTSHFLVISGPYKYRLMEYDTEYCFSAQAKFLSMPVQCQSSAWQCITTPPDPVVDELKRVVVGVVVPTVCMCMLAVVGYLLYHYLMGKGQKSPYILNPPSFNPPPLTFPPENLNLILITVIQPSDIENSISDSKQQKHSHTADPPPGYTPQGSEPPPEPEEPSYDESIDYGFVGAAPKIILRGEEKEKERRCDGGEDGNNLKGKHQKDEAKESYKKKEWRVEDGIYAPQAKSHLTHRTTHICSQTHMPMHTQTEMSTLIQAQVFSDHLTQTQAPLLSFQEAPEVDRESPGLFIDGGMEEESKSESAPLLSAYASQNINTTHADQSDFLLDDYGVLRLATAEEIENDDGDEEEEEGTICIDWDPHTRKLVMPEVAMEFTTEEGGLDGLMQREKGWENRVGGEEEVSATKGELTLENVYVRQASEEEAEAQRESERGGERGMKNKTPVAPAKQAALIFDTKATEISAGPPEVRLVLRAAEREQLDNNGGFSLTAARCIIFGIPLQKLLDQIE</sequence>
<dbReference type="GO" id="GO:0005886">
    <property type="term" value="C:plasma membrane"/>
    <property type="evidence" value="ECO:0007669"/>
    <property type="project" value="TreeGrafter"/>
</dbReference>
<dbReference type="STRING" id="240159.A0A4U5UNS0"/>
<proteinExistence type="inferred from homology"/>
<dbReference type="AlphaFoldDB" id="A0A4U5UNS0"/>
<reference evidence="10 11" key="1">
    <citation type="submission" date="2019-01" db="EMBL/GenBank/DDBJ databases">
        <title>Genome Assembly of Collichthys lucidus.</title>
        <authorList>
            <person name="Cai M."/>
            <person name="Xiao S."/>
        </authorList>
    </citation>
    <scope>NUCLEOTIDE SEQUENCE [LARGE SCALE GENOMIC DNA]</scope>
    <source>
        <strain evidence="10">JT15FE1705JMU</strain>
        <tissue evidence="10">Muscle</tissue>
    </source>
</reference>
<feature type="compositionally biased region" description="Basic and acidic residues" evidence="5">
    <location>
        <begin position="612"/>
        <end position="625"/>
    </location>
</feature>
<dbReference type="InterPro" id="IPR015373">
    <property type="entry name" value="Interferon/interleukin_rcp_dom"/>
</dbReference>
<organism evidence="10 11">
    <name type="scientific">Collichthys lucidus</name>
    <name type="common">Big head croaker</name>
    <name type="synonym">Sciaena lucida</name>
    <dbReference type="NCBI Taxonomy" id="240159"/>
    <lineage>
        <taxon>Eukaryota</taxon>
        <taxon>Metazoa</taxon>
        <taxon>Chordata</taxon>
        <taxon>Craniata</taxon>
        <taxon>Vertebrata</taxon>
        <taxon>Euteleostomi</taxon>
        <taxon>Actinopterygii</taxon>
        <taxon>Neopterygii</taxon>
        <taxon>Teleostei</taxon>
        <taxon>Neoteleostei</taxon>
        <taxon>Acanthomorphata</taxon>
        <taxon>Eupercaria</taxon>
        <taxon>Sciaenidae</taxon>
        <taxon>Collichthys</taxon>
    </lineage>
</organism>
<evidence type="ECO:0000256" key="3">
    <source>
        <dbReference type="ARBA" id="ARBA00023157"/>
    </source>
</evidence>
<evidence type="ECO:0000256" key="1">
    <source>
        <dbReference type="ARBA" id="ARBA00005399"/>
    </source>
</evidence>
<evidence type="ECO:0000313" key="10">
    <source>
        <dbReference type="EMBL" id="TKS76041.1"/>
    </source>
</evidence>